<accession>A0ABT0MHA1</accession>
<feature type="domain" description="Phosphotyrosine protein phosphatase I" evidence="2">
    <location>
        <begin position="6"/>
        <end position="144"/>
    </location>
</feature>
<dbReference type="RefSeq" id="WP_249472583.1">
    <property type="nucleotide sequence ID" value="NZ_JAMBEP010000001.1"/>
</dbReference>
<comment type="caution">
    <text evidence="3">The sequence shown here is derived from an EMBL/GenBank/DDBJ whole genome shotgun (WGS) entry which is preliminary data.</text>
</comment>
<gene>
    <name evidence="3" type="ORF">M2650_06400</name>
</gene>
<evidence type="ECO:0000259" key="2">
    <source>
        <dbReference type="SMART" id="SM00226"/>
    </source>
</evidence>
<dbReference type="CDD" id="cd16345">
    <property type="entry name" value="LMWP_ArsC"/>
    <property type="match status" value="1"/>
</dbReference>
<dbReference type="InterPro" id="IPR023485">
    <property type="entry name" value="Ptyr_pPase"/>
</dbReference>
<organism evidence="3 4">
    <name type="scientific">Luteimonas galliterrae</name>
    <dbReference type="NCBI Taxonomy" id="2940486"/>
    <lineage>
        <taxon>Bacteria</taxon>
        <taxon>Pseudomonadati</taxon>
        <taxon>Pseudomonadota</taxon>
        <taxon>Gammaproteobacteria</taxon>
        <taxon>Lysobacterales</taxon>
        <taxon>Lysobacteraceae</taxon>
        <taxon>Luteimonas</taxon>
    </lineage>
</organism>
<reference evidence="3 4" key="1">
    <citation type="submission" date="2022-05" db="EMBL/GenBank/DDBJ databases">
        <title>Luteimonas sp. SX5, whole genome shotgun sequencing project.</title>
        <authorList>
            <person name="Zhao G."/>
            <person name="Shen L."/>
        </authorList>
    </citation>
    <scope>NUCLEOTIDE SEQUENCE [LARGE SCALE GENOMIC DNA]</scope>
    <source>
        <strain evidence="3 4">SX5</strain>
    </source>
</reference>
<evidence type="ECO:0000256" key="1">
    <source>
        <dbReference type="ARBA" id="ARBA00022849"/>
    </source>
</evidence>
<dbReference type="EMBL" id="JAMBEP010000001">
    <property type="protein sequence ID" value="MCL1634262.1"/>
    <property type="molecule type" value="Genomic_DNA"/>
</dbReference>
<dbReference type="PANTHER" id="PTHR43428:SF1">
    <property type="entry name" value="ARSENATE REDUCTASE"/>
    <property type="match status" value="1"/>
</dbReference>
<dbReference type="SUPFAM" id="SSF52788">
    <property type="entry name" value="Phosphotyrosine protein phosphatases I"/>
    <property type="match status" value="1"/>
</dbReference>
<proteinExistence type="predicted"/>
<evidence type="ECO:0000313" key="3">
    <source>
        <dbReference type="EMBL" id="MCL1634262.1"/>
    </source>
</evidence>
<dbReference type="Pfam" id="PF01451">
    <property type="entry name" value="LMWPc"/>
    <property type="match status" value="1"/>
</dbReference>
<dbReference type="SMART" id="SM00226">
    <property type="entry name" value="LMWPc"/>
    <property type="match status" value="1"/>
</dbReference>
<evidence type="ECO:0000313" key="4">
    <source>
        <dbReference type="Proteomes" id="UP001431217"/>
    </source>
</evidence>
<keyword evidence="4" id="KW-1185">Reference proteome</keyword>
<dbReference type="PANTHER" id="PTHR43428">
    <property type="entry name" value="ARSENATE REDUCTASE"/>
    <property type="match status" value="1"/>
</dbReference>
<sequence length="167" mass="18047">MKERIYNVLFLCTGNSARSIMAEAILNTLGDGRFRAYSAGSHPSGQVQPMAIELARSVGYSGEDLRSKSWDEFAAADAPEMDMVITVCDNAAGEACPVWLGQPTLAHWGVPDPVAENGDEDARKRAFVSAFATLRRRIELLLALPLDKLDRLAAQAKLQAIGQAGNE</sequence>
<protein>
    <submittedName>
        <fullName evidence="3">Arsenate reductase ArsC</fullName>
    </submittedName>
</protein>
<dbReference type="Gene3D" id="3.40.50.2300">
    <property type="match status" value="1"/>
</dbReference>
<dbReference type="Proteomes" id="UP001431217">
    <property type="component" value="Unassembled WGS sequence"/>
</dbReference>
<keyword evidence="1" id="KW-0059">Arsenical resistance</keyword>
<dbReference type="InterPro" id="IPR036196">
    <property type="entry name" value="Ptyr_pPase_sf"/>
</dbReference>
<name>A0ABT0MHA1_9GAMM</name>